<keyword evidence="13" id="KW-0648">Protein biosynthesis</keyword>
<evidence type="ECO:0000256" key="9">
    <source>
        <dbReference type="ARBA" id="ARBA00022741"/>
    </source>
</evidence>
<comment type="similarity">
    <text evidence="3">Belongs to the class-II aminoacyl-tRNA synthetase family.</text>
</comment>
<dbReference type="GO" id="GO:0006419">
    <property type="term" value="P:alanyl-tRNA aminoacylation"/>
    <property type="evidence" value="ECO:0007669"/>
    <property type="project" value="InterPro"/>
</dbReference>
<proteinExistence type="inferred from homology"/>
<organism evidence="18 19">
    <name type="scientific">Clostridium gasigenes</name>
    <dbReference type="NCBI Taxonomy" id="94869"/>
    <lineage>
        <taxon>Bacteria</taxon>
        <taxon>Bacillati</taxon>
        <taxon>Bacillota</taxon>
        <taxon>Clostridia</taxon>
        <taxon>Eubacteriales</taxon>
        <taxon>Clostridiaceae</taxon>
        <taxon>Clostridium</taxon>
    </lineage>
</organism>
<protein>
    <recommendedName>
        <fullName evidence="5">Alanine--tRNA ligase</fullName>
        <ecNumber evidence="4">6.1.1.7</ecNumber>
    </recommendedName>
    <alternativeName>
        <fullName evidence="15">Alanyl-tRNA synthetase</fullName>
    </alternativeName>
</protein>
<keyword evidence="12" id="KW-0694">RNA-binding</keyword>
<reference evidence="18 19" key="1">
    <citation type="submission" date="2020-08" db="EMBL/GenBank/DDBJ databases">
        <title>Clostridia isolated from Swiss meat.</title>
        <authorList>
            <person name="Wambui J."/>
            <person name="Stevens M.J.A."/>
            <person name="Stephan R."/>
        </authorList>
    </citation>
    <scope>NUCLEOTIDE SEQUENCE [LARGE SCALE GENOMIC DNA]</scope>
    <source>
        <strain evidence="18 19">CM001</strain>
    </source>
</reference>
<comment type="subcellular location">
    <subcellularLocation>
        <location evidence="2">Cytoplasm</location>
    </subcellularLocation>
</comment>
<evidence type="ECO:0000256" key="5">
    <source>
        <dbReference type="ARBA" id="ARBA00017959"/>
    </source>
</evidence>
<evidence type="ECO:0000256" key="8">
    <source>
        <dbReference type="ARBA" id="ARBA00022723"/>
    </source>
</evidence>
<keyword evidence="11" id="KW-0067">ATP-binding</keyword>
<keyword evidence="9" id="KW-0547">Nucleotide-binding</keyword>
<evidence type="ECO:0000256" key="6">
    <source>
        <dbReference type="ARBA" id="ARBA00022555"/>
    </source>
</evidence>
<dbReference type="InterPro" id="IPR051335">
    <property type="entry name" value="Alanyl-tRNA_Editing_Enzymes"/>
</dbReference>
<evidence type="ECO:0000256" key="1">
    <source>
        <dbReference type="ARBA" id="ARBA00001947"/>
    </source>
</evidence>
<feature type="domain" description="Alanyl-transfer RNA synthetases family profile" evidence="17">
    <location>
        <begin position="1"/>
        <end position="222"/>
    </location>
</feature>
<dbReference type="Pfam" id="PF01411">
    <property type="entry name" value="tRNA-synt_2c"/>
    <property type="match status" value="1"/>
</dbReference>
<name>A0A7X0SD90_9CLOT</name>
<keyword evidence="16" id="KW-0175">Coiled coil</keyword>
<dbReference type="AlphaFoldDB" id="A0A7X0SD90"/>
<keyword evidence="6" id="KW-0820">tRNA-binding</keyword>
<dbReference type="InterPro" id="IPR018163">
    <property type="entry name" value="Thr/Ala-tRNA-synth_IIc_edit"/>
</dbReference>
<dbReference type="Gene3D" id="3.10.310.40">
    <property type="match status" value="1"/>
</dbReference>
<gene>
    <name evidence="18" type="ORF">H7E68_11565</name>
</gene>
<dbReference type="InterPro" id="IPR012947">
    <property type="entry name" value="tRNA_SAD"/>
</dbReference>
<dbReference type="InterPro" id="IPR018165">
    <property type="entry name" value="Ala-tRNA-synth_IIc_core"/>
</dbReference>
<comment type="caution">
    <text evidence="18">The sequence shown here is derived from an EMBL/GenBank/DDBJ whole genome shotgun (WGS) entry which is preliminary data.</text>
</comment>
<keyword evidence="8" id="KW-0479">Metal-binding</keyword>
<dbReference type="Pfam" id="PF07973">
    <property type="entry name" value="tRNA_SAD"/>
    <property type="match status" value="1"/>
</dbReference>
<dbReference type="GO" id="GO:0004813">
    <property type="term" value="F:alanine-tRNA ligase activity"/>
    <property type="evidence" value="ECO:0007669"/>
    <property type="project" value="UniProtKB-EC"/>
</dbReference>
<evidence type="ECO:0000256" key="14">
    <source>
        <dbReference type="ARBA" id="ARBA00023146"/>
    </source>
</evidence>
<evidence type="ECO:0000256" key="12">
    <source>
        <dbReference type="ARBA" id="ARBA00022884"/>
    </source>
</evidence>
<comment type="cofactor">
    <cofactor evidence="1">
        <name>Zn(2+)</name>
        <dbReference type="ChEBI" id="CHEBI:29105"/>
    </cofactor>
</comment>
<dbReference type="EC" id="6.1.1.7" evidence="4"/>
<dbReference type="GO" id="GO:0000049">
    <property type="term" value="F:tRNA binding"/>
    <property type="evidence" value="ECO:0007669"/>
    <property type="project" value="UniProtKB-KW"/>
</dbReference>
<evidence type="ECO:0000259" key="17">
    <source>
        <dbReference type="PROSITE" id="PS50860"/>
    </source>
</evidence>
<dbReference type="Gene3D" id="3.30.980.10">
    <property type="entry name" value="Threonyl-trna Synthetase, Chain A, domain 2"/>
    <property type="match status" value="1"/>
</dbReference>
<evidence type="ECO:0000256" key="15">
    <source>
        <dbReference type="ARBA" id="ARBA00032577"/>
    </source>
</evidence>
<keyword evidence="10" id="KW-0862">Zinc</keyword>
<dbReference type="Gene3D" id="2.40.30.130">
    <property type="match status" value="1"/>
</dbReference>
<dbReference type="FunFam" id="3.10.310.40:FF:000001">
    <property type="entry name" value="Alanine--tRNA ligase"/>
    <property type="match status" value="1"/>
</dbReference>
<dbReference type="GO" id="GO:0005737">
    <property type="term" value="C:cytoplasm"/>
    <property type="evidence" value="ECO:0007669"/>
    <property type="project" value="UniProtKB-SubCell"/>
</dbReference>
<dbReference type="EMBL" id="JACKWY010000006">
    <property type="protein sequence ID" value="MBB6715345.1"/>
    <property type="molecule type" value="Genomic_DNA"/>
</dbReference>
<evidence type="ECO:0000256" key="2">
    <source>
        <dbReference type="ARBA" id="ARBA00004496"/>
    </source>
</evidence>
<evidence type="ECO:0000256" key="7">
    <source>
        <dbReference type="ARBA" id="ARBA00022598"/>
    </source>
</evidence>
<dbReference type="InterPro" id="IPR003156">
    <property type="entry name" value="DHHA1_dom"/>
</dbReference>
<evidence type="ECO:0000256" key="3">
    <source>
        <dbReference type="ARBA" id="ARBA00008226"/>
    </source>
</evidence>
<dbReference type="PROSITE" id="PS50860">
    <property type="entry name" value="AA_TRNA_LIGASE_II_ALA"/>
    <property type="match status" value="1"/>
</dbReference>
<evidence type="ECO:0000256" key="4">
    <source>
        <dbReference type="ARBA" id="ARBA00013168"/>
    </source>
</evidence>
<dbReference type="SUPFAM" id="SSF55186">
    <property type="entry name" value="ThrRS/AlaRS common domain"/>
    <property type="match status" value="1"/>
</dbReference>
<evidence type="ECO:0000313" key="19">
    <source>
        <dbReference type="Proteomes" id="UP000585258"/>
    </source>
</evidence>
<dbReference type="SMART" id="SM00863">
    <property type="entry name" value="tRNA_SAD"/>
    <property type="match status" value="1"/>
</dbReference>
<dbReference type="PANTHER" id="PTHR43462">
    <property type="entry name" value="ALANYL-TRNA EDITING PROTEIN"/>
    <property type="match status" value="1"/>
</dbReference>
<dbReference type="GO" id="GO:0046872">
    <property type="term" value="F:metal ion binding"/>
    <property type="evidence" value="ECO:0007669"/>
    <property type="project" value="UniProtKB-KW"/>
</dbReference>
<evidence type="ECO:0000313" key="18">
    <source>
        <dbReference type="EMBL" id="MBB6715345.1"/>
    </source>
</evidence>
<dbReference type="InterPro" id="IPR009000">
    <property type="entry name" value="Transl_B-barrel_sf"/>
</dbReference>
<evidence type="ECO:0000256" key="13">
    <source>
        <dbReference type="ARBA" id="ARBA00022917"/>
    </source>
</evidence>
<dbReference type="GO" id="GO:0005524">
    <property type="term" value="F:ATP binding"/>
    <property type="evidence" value="ECO:0007669"/>
    <property type="project" value="UniProtKB-KW"/>
</dbReference>
<sequence length="402" mass="44889">MMTEKLYYENQYEKSFTAEIINIVEKDNEFHIVLDKTNFYPEGGGQPSDIGTIESIPVSSVYENDGLIYHITNKKPIKIHKVKCSINWENRFDFMQQHLGQHILSACLLEKFNASTVAAHLGLTSCTIDVDKILNITQIEEAVSYANDIIFENIPVDILYPTKSELKKLSIKKTSIKIGEQIRIVKISDLDINPCCGVHPKSTLEVQIIKVVKFEKHKTGTRIEFLCGKRGIQNSFINDKFASTVCSNLHCNPEDAILQIEKLTQDFSKLSAENRAIKSEIADYEIKEIIENCDKIGGISIIKLIHSDMDLKHVNLLASKLVAYDNVIVLFGVKADDRATLIFMCSKDLNIVSMNTLLKDAITLIDGKGGGSNFSAQGGGKSTNNISSALDYAYMKVQNAIN</sequence>
<feature type="coiled-coil region" evidence="16">
    <location>
        <begin position="260"/>
        <end position="287"/>
    </location>
</feature>
<keyword evidence="7" id="KW-0436">Ligase</keyword>
<dbReference type="InterPro" id="IPR018164">
    <property type="entry name" value="Ala-tRNA-synth_IIc_N"/>
</dbReference>
<dbReference type="Pfam" id="PF02272">
    <property type="entry name" value="DHHA1"/>
    <property type="match status" value="1"/>
</dbReference>
<dbReference type="Proteomes" id="UP000585258">
    <property type="component" value="Unassembled WGS sequence"/>
</dbReference>
<dbReference type="GO" id="GO:0002161">
    <property type="term" value="F:aminoacyl-tRNA deacylase activity"/>
    <property type="evidence" value="ECO:0007669"/>
    <property type="project" value="UniProtKB-ARBA"/>
</dbReference>
<evidence type="ECO:0000256" key="10">
    <source>
        <dbReference type="ARBA" id="ARBA00022833"/>
    </source>
</evidence>
<dbReference type="PANTHER" id="PTHR43462:SF1">
    <property type="entry name" value="ALANYL-TRNA EDITING PROTEIN AARSD1"/>
    <property type="match status" value="1"/>
</dbReference>
<evidence type="ECO:0000256" key="11">
    <source>
        <dbReference type="ARBA" id="ARBA00022840"/>
    </source>
</evidence>
<accession>A0A7X0SD90</accession>
<keyword evidence="14" id="KW-0030">Aminoacyl-tRNA synthetase</keyword>
<dbReference type="SUPFAM" id="SSF50447">
    <property type="entry name" value="Translation proteins"/>
    <property type="match status" value="1"/>
</dbReference>
<evidence type="ECO:0000256" key="16">
    <source>
        <dbReference type="SAM" id="Coils"/>
    </source>
</evidence>